<gene>
    <name evidence="2" type="ORF">K7X08_008591</name>
</gene>
<dbReference type="AlphaFoldDB" id="A0A9Q1RLI8"/>
<dbReference type="Proteomes" id="UP001152561">
    <property type="component" value="Unassembled WGS sequence"/>
</dbReference>
<organism evidence="2 3">
    <name type="scientific">Anisodus acutangulus</name>
    <dbReference type="NCBI Taxonomy" id="402998"/>
    <lineage>
        <taxon>Eukaryota</taxon>
        <taxon>Viridiplantae</taxon>
        <taxon>Streptophyta</taxon>
        <taxon>Embryophyta</taxon>
        <taxon>Tracheophyta</taxon>
        <taxon>Spermatophyta</taxon>
        <taxon>Magnoliopsida</taxon>
        <taxon>eudicotyledons</taxon>
        <taxon>Gunneridae</taxon>
        <taxon>Pentapetalae</taxon>
        <taxon>asterids</taxon>
        <taxon>lamiids</taxon>
        <taxon>Solanales</taxon>
        <taxon>Solanaceae</taxon>
        <taxon>Solanoideae</taxon>
        <taxon>Hyoscyameae</taxon>
        <taxon>Anisodus</taxon>
    </lineage>
</organism>
<feature type="region of interest" description="Disordered" evidence="1">
    <location>
        <begin position="1"/>
        <end position="111"/>
    </location>
</feature>
<evidence type="ECO:0000256" key="1">
    <source>
        <dbReference type="SAM" id="MobiDB-lite"/>
    </source>
</evidence>
<sequence length="141" mass="15523">MEMLSPQPEASVPRQPMAAAQKSKISPPRSHRSKQKLSRVEEELCHNEDSKKNSLNQVEEPGNYPPVSKRSPKDEVTQTGSPQPEASAPPQLYLSSNSSSEAEASPSKQVEDETLKTCVVLKCINDSHRLHIKVHSPISTT</sequence>
<evidence type="ECO:0000313" key="3">
    <source>
        <dbReference type="Proteomes" id="UP001152561"/>
    </source>
</evidence>
<name>A0A9Q1RLI8_9SOLA</name>
<protein>
    <submittedName>
        <fullName evidence="2">Uncharacterized protein</fullName>
    </submittedName>
</protein>
<keyword evidence="3" id="KW-1185">Reference proteome</keyword>
<evidence type="ECO:0000313" key="2">
    <source>
        <dbReference type="EMBL" id="KAJ8566015.1"/>
    </source>
</evidence>
<feature type="compositionally biased region" description="Basic and acidic residues" evidence="1">
    <location>
        <begin position="38"/>
        <end position="52"/>
    </location>
</feature>
<proteinExistence type="predicted"/>
<reference evidence="3" key="1">
    <citation type="journal article" date="2023" name="Proc. Natl. Acad. Sci. U.S.A.">
        <title>Genomic and structural basis for evolution of tropane alkaloid biosynthesis.</title>
        <authorList>
            <person name="Wanga Y.-J."/>
            <person name="Taina T."/>
            <person name="Yua J.-Y."/>
            <person name="Lia J."/>
            <person name="Xua B."/>
            <person name="Chenc J."/>
            <person name="D'Auriad J.C."/>
            <person name="Huanga J.-P."/>
            <person name="Huanga S.-X."/>
        </authorList>
    </citation>
    <scope>NUCLEOTIDE SEQUENCE [LARGE SCALE GENOMIC DNA]</scope>
    <source>
        <strain evidence="3">cv. KIB-2019</strain>
    </source>
</reference>
<feature type="compositionally biased region" description="Low complexity" evidence="1">
    <location>
        <begin position="95"/>
        <end position="107"/>
    </location>
</feature>
<accession>A0A9Q1RLI8</accession>
<comment type="caution">
    <text evidence="2">The sequence shown here is derived from an EMBL/GenBank/DDBJ whole genome shotgun (WGS) entry which is preliminary data.</text>
</comment>
<dbReference type="EMBL" id="JAJAGQ010000004">
    <property type="protein sequence ID" value="KAJ8566015.1"/>
    <property type="molecule type" value="Genomic_DNA"/>
</dbReference>